<proteinExistence type="predicted"/>
<protein>
    <submittedName>
        <fullName evidence="1">Uncharacterized protein</fullName>
    </submittedName>
</protein>
<keyword evidence="2" id="KW-1185">Reference proteome</keyword>
<dbReference type="EMBL" id="FUIG01000013">
    <property type="protein sequence ID" value="SJM28990.1"/>
    <property type="molecule type" value="Genomic_DNA"/>
</dbReference>
<accession>A0A2P9ACZ2</accession>
<sequence length="64" mass="7509">MAEDHSDFRISAFECDVLRNAFKKSVIEESIPEYRWRSHAMLLVSELTDHEDVASDALDWIVRK</sequence>
<evidence type="ECO:0000313" key="1">
    <source>
        <dbReference type="EMBL" id="SJM28990.1"/>
    </source>
</evidence>
<dbReference type="RefSeq" id="WP_123146610.1">
    <property type="nucleotide sequence ID" value="NZ_FUIG01000013.1"/>
</dbReference>
<reference evidence="2" key="1">
    <citation type="submission" date="2016-12" db="EMBL/GenBank/DDBJ databases">
        <authorList>
            <person name="Brunel B."/>
        </authorList>
    </citation>
    <scope>NUCLEOTIDE SEQUENCE [LARGE SCALE GENOMIC DNA]</scope>
</reference>
<name>A0A2P9ACZ2_9HYPH</name>
<gene>
    <name evidence="1" type="ORF">BQ8482_110920</name>
</gene>
<dbReference type="AlphaFoldDB" id="A0A2P9ACZ2"/>
<evidence type="ECO:0000313" key="2">
    <source>
        <dbReference type="Proteomes" id="UP000245698"/>
    </source>
</evidence>
<dbReference type="Proteomes" id="UP000245698">
    <property type="component" value="Unassembled WGS sequence"/>
</dbReference>
<organism evidence="1 2">
    <name type="scientific">Mesorhizobium delmotii</name>
    <dbReference type="NCBI Taxonomy" id="1631247"/>
    <lineage>
        <taxon>Bacteria</taxon>
        <taxon>Pseudomonadati</taxon>
        <taxon>Pseudomonadota</taxon>
        <taxon>Alphaproteobacteria</taxon>
        <taxon>Hyphomicrobiales</taxon>
        <taxon>Phyllobacteriaceae</taxon>
        <taxon>Mesorhizobium</taxon>
    </lineage>
</organism>